<comment type="caution">
    <text evidence="2">The sequence shown here is derived from an EMBL/GenBank/DDBJ whole genome shotgun (WGS) entry which is preliminary data.</text>
</comment>
<reference evidence="2 3" key="1">
    <citation type="submission" date="2016-07" db="EMBL/GenBank/DDBJ databases">
        <title>Pervasive Adenine N6-methylation of Active Genes in Fungi.</title>
        <authorList>
            <consortium name="DOE Joint Genome Institute"/>
            <person name="Mondo S.J."/>
            <person name="Dannebaum R.O."/>
            <person name="Kuo R.C."/>
            <person name="Labutti K."/>
            <person name="Haridas S."/>
            <person name="Kuo A."/>
            <person name="Salamov A."/>
            <person name="Ahrendt S.R."/>
            <person name="Lipzen A."/>
            <person name="Sullivan W."/>
            <person name="Andreopoulos W.B."/>
            <person name="Clum A."/>
            <person name="Lindquist E."/>
            <person name="Daum C."/>
            <person name="Ramamoorthy G.K."/>
            <person name="Gryganskyi A."/>
            <person name="Culley D."/>
            <person name="Magnuson J.K."/>
            <person name="James T.Y."/>
            <person name="O'Malley M.A."/>
            <person name="Stajich J.E."/>
            <person name="Spatafora J.W."/>
            <person name="Visel A."/>
            <person name="Grigoriev I.V."/>
        </authorList>
    </citation>
    <scope>NUCLEOTIDE SEQUENCE [LARGE SCALE GENOMIC DNA]</scope>
    <source>
        <strain evidence="2 3">PL171</strain>
    </source>
</reference>
<dbReference type="InterPro" id="IPR036895">
    <property type="entry name" value="Uracil-DNA_glycosylase-like_sf"/>
</dbReference>
<keyword evidence="3" id="KW-1185">Reference proteome</keyword>
<feature type="compositionally biased region" description="Polar residues" evidence="1">
    <location>
        <begin position="1"/>
        <end position="19"/>
    </location>
</feature>
<feature type="region of interest" description="Disordered" evidence="1">
    <location>
        <begin position="1"/>
        <end position="23"/>
    </location>
</feature>
<organism evidence="2 3">
    <name type="scientific">Catenaria anguillulae PL171</name>
    <dbReference type="NCBI Taxonomy" id="765915"/>
    <lineage>
        <taxon>Eukaryota</taxon>
        <taxon>Fungi</taxon>
        <taxon>Fungi incertae sedis</taxon>
        <taxon>Blastocladiomycota</taxon>
        <taxon>Blastocladiomycetes</taxon>
        <taxon>Blastocladiales</taxon>
        <taxon>Catenariaceae</taxon>
        <taxon>Catenaria</taxon>
    </lineage>
</organism>
<dbReference type="EMBL" id="MCFL01000002">
    <property type="protein sequence ID" value="ORZ41120.1"/>
    <property type="molecule type" value="Genomic_DNA"/>
</dbReference>
<sequence>MENSQCQKVKIFSSHSKQSQIHHVRSQTSSHCRPCCLHEAVVGSHSPNVEEDCGTNRPGAWCARDWQAHHRHSRGPKGPSHSQRPLSMCDVPFRRDQCRHHQQRPEQRAWLGDRTGTIDGWQRGRQPIVVCLVQVASAAVGVPRRAISNDLTPWAEQGVCLLSFFGSCTANGDPHMDDTNAGMDTPWGKFMSHIVKTLAQKKASHCLFDVGYVPLSRAIPICMSKYLVQCIQFTQVSGLATLLPHLALTKFRRIQSIHACEVLDSIAAVPDGVPLAPIMRDTNVFWRINQQLIKWGLGRIDWAAGGLVGKAIQDYEANKDCRHPSNPPCPPARGDSDHQGRLSHRHCPTRP</sequence>
<feature type="compositionally biased region" description="Basic residues" evidence="1">
    <location>
        <begin position="341"/>
        <end position="351"/>
    </location>
</feature>
<protein>
    <submittedName>
        <fullName evidence="2">Uncharacterized protein</fullName>
    </submittedName>
</protein>
<dbReference type="Gene3D" id="3.40.470.10">
    <property type="entry name" value="Uracil-DNA glycosylase-like domain"/>
    <property type="match status" value="1"/>
</dbReference>
<accession>A0A1Y2I2N4</accession>
<evidence type="ECO:0000256" key="1">
    <source>
        <dbReference type="SAM" id="MobiDB-lite"/>
    </source>
</evidence>
<feature type="region of interest" description="Disordered" evidence="1">
    <location>
        <begin position="322"/>
        <end position="351"/>
    </location>
</feature>
<name>A0A1Y2I2N4_9FUNG</name>
<evidence type="ECO:0000313" key="3">
    <source>
        <dbReference type="Proteomes" id="UP000193411"/>
    </source>
</evidence>
<evidence type="ECO:0000313" key="2">
    <source>
        <dbReference type="EMBL" id="ORZ41120.1"/>
    </source>
</evidence>
<proteinExistence type="predicted"/>
<dbReference type="AlphaFoldDB" id="A0A1Y2I2N4"/>
<dbReference type="Proteomes" id="UP000193411">
    <property type="component" value="Unassembled WGS sequence"/>
</dbReference>
<gene>
    <name evidence="2" type="ORF">BCR44DRAFT_44808</name>
</gene>